<comment type="caution">
    <text evidence="2">The sequence shown here is derived from an EMBL/GenBank/DDBJ whole genome shotgun (WGS) entry which is preliminary data.</text>
</comment>
<feature type="region of interest" description="Disordered" evidence="1">
    <location>
        <begin position="1"/>
        <end position="55"/>
    </location>
</feature>
<proteinExistence type="predicted"/>
<accession>A0A9P7N1N6</accession>
<feature type="non-terminal residue" evidence="2">
    <location>
        <position position="1"/>
    </location>
</feature>
<protein>
    <submittedName>
        <fullName evidence="2">Uncharacterized protein</fullName>
    </submittedName>
</protein>
<dbReference type="AlphaFoldDB" id="A0A9P7N1N6"/>
<feature type="non-terminal residue" evidence="2">
    <location>
        <position position="55"/>
    </location>
</feature>
<dbReference type="EMBL" id="SRPW01004647">
    <property type="protein sequence ID" value="KAG5981175.1"/>
    <property type="molecule type" value="Genomic_DNA"/>
</dbReference>
<organism evidence="2 3">
    <name type="scientific">Claviceps pusilla</name>
    <dbReference type="NCBI Taxonomy" id="123648"/>
    <lineage>
        <taxon>Eukaryota</taxon>
        <taxon>Fungi</taxon>
        <taxon>Dikarya</taxon>
        <taxon>Ascomycota</taxon>
        <taxon>Pezizomycotina</taxon>
        <taxon>Sordariomycetes</taxon>
        <taxon>Hypocreomycetidae</taxon>
        <taxon>Hypocreales</taxon>
        <taxon>Clavicipitaceae</taxon>
        <taxon>Claviceps</taxon>
    </lineage>
</organism>
<feature type="compositionally biased region" description="Pro residues" evidence="1">
    <location>
        <begin position="1"/>
        <end position="10"/>
    </location>
</feature>
<feature type="compositionally biased region" description="Polar residues" evidence="1">
    <location>
        <begin position="43"/>
        <end position="55"/>
    </location>
</feature>
<evidence type="ECO:0000313" key="3">
    <source>
        <dbReference type="Proteomes" id="UP000748025"/>
    </source>
</evidence>
<keyword evidence="3" id="KW-1185">Reference proteome</keyword>
<reference evidence="2" key="1">
    <citation type="journal article" date="2020" name="bioRxiv">
        <title>Whole genome comparisons of ergot fungi reveals the divergence and evolution of species within the genus Claviceps are the result of varying mechanisms driving genome evolution and host range expansion.</title>
        <authorList>
            <person name="Wyka S.A."/>
            <person name="Mondo S.J."/>
            <person name="Liu M."/>
            <person name="Dettman J."/>
            <person name="Nalam V."/>
            <person name="Broders K.D."/>
        </authorList>
    </citation>
    <scope>NUCLEOTIDE SEQUENCE</scope>
    <source>
        <strain evidence="2">CCC 602</strain>
    </source>
</reference>
<evidence type="ECO:0000313" key="2">
    <source>
        <dbReference type="EMBL" id="KAG5981175.1"/>
    </source>
</evidence>
<dbReference type="Proteomes" id="UP000748025">
    <property type="component" value="Unassembled WGS sequence"/>
</dbReference>
<sequence length="55" mass="5825">NTAVEPPPAPVGGVIDQHVWPSSPARRADGFAQASRHHRDGKSSSTFGHHSTARV</sequence>
<name>A0A9P7N1N6_9HYPO</name>
<evidence type="ECO:0000256" key="1">
    <source>
        <dbReference type="SAM" id="MobiDB-lite"/>
    </source>
</evidence>
<gene>
    <name evidence="2" type="ORF">E4U43_006646</name>
</gene>